<protein>
    <submittedName>
        <fullName evidence="1">Uncharacterized protein</fullName>
    </submittedName>
</protein>
<reference evidence="2" key="1">
    <citation type="journal article" date="2019" name="Int. J. Syst. Evol. Microbiol.">
        <title>The Global Catalogue of Microorganisms (GCM) 10K type strain sequencing project: providing services to taxonomists for standard genome sequencing and annotation.</title>
        <authorList>
            <consortium name="The Broad Institute Genomics Platform"/>
            <consortium name="The Broad Institute Genome Sequencing Center for Infectious Disease"/>
            <person name="Wu L."/>
            <person name="Ma J."/>
        </authorList>
    </citation>
    <scope>NUCLEOTIDE SEQUENCE [LARGE SCALE GENOMIC DNA]</scope>
    <source>
        <strain evidence="2">JCM 16259</strain>
    </source>
</reference>
<evidence type="ECO:0000313" key="2">
    <source>
        <dbReference type="Proteomes" id="UP001500730"/>
    </source>
</evidence>
<name>A0ABP5ZRB4_9MICO</name>
<dbReference type="Proteomes" id="UP001500730">
    <property type="component" value="Unassembled WGS sequence"/>
</dbReference>
<keyword evidence="2" id="KW-1185">Reference proteome</keyword>
<accession>A0ABP5ZRB4</accession>
<comment type="caution">
    <text evidence="1">The sequence shown here is derived from an EMBL/GenBank/DDBJ whole genome shotgun (WGS) entry which is preliminary data.</text>
</comment>
<sequence>MAIMELVTSYNVRVSQSNLTAATREVQLRLEFGSTVSIFFAPVRPSVWLSFPAPKVIEIWMTQDQFVDVHRILQTEDPVYCTALDLFGLQVGSVHTELDLSLGEPTGEGYRDASLEALVVRARQAAGSEG</sequence>
<evidence type="ECO:0000313" key="1">
    <source>
        <dbReference type="EMBL" id="GAA2502115.1"/>
    </source>
</evidence>
<gene>
    <name evidence="1" type="ORF">GCM10009858_45330</name>
</gene>
<dbReference type="EMBL" id="BAAARE010000036">
    <property type="protein sequence ID" value="GAA2502115.1"/>
    <property type="molecule type" value="Genomic_DNA"/>
</dbReference>
<dbReference type="RefSeq" id="WP_344257375.1">
    <property type="nucleotide sequence ID" value="NZ_BAAARE010000036.1"/>
</dbReference>
<proteinExistence type="predicted"/>
<organism evidence="1 2">
    <name type="scientific">Terrabacter carboxydivorans</name>
    <dbReference type="NCBI Taxonomy" id="619730"/>
    <lineage>
        <taxon>Bacteria</taxon>
        <taxon>Bacillati</taxon>
        <taxon>Actinomycetota</taxon>
        <taxon>Actinomycetes</taxon>
        <taxon>Micrococcales</taxon>
        <taxon>Intrasporangiaceae</taxon>
        <taxon>Terrabacter</taxon>
    </lineage>
</organism>